<keyword evidence="2" id="KW-0040">ANK repeat</keyword>
<keyword evidence="4" id="KW-1185">Reference proteome</keyword>
<comment type="caution">
    <text evidence="3">The sequence shown here is derived from an EMBL/GenBank/DDBJ whole genome shotgun (WGS) entry which is preliminary data.</text>
</comment>
<evidence type="ECO:0000313" key="3">
    <source>
        <dbReference type="EMBL" id="KAK3897747.1"/>
    </source>
</evidence>
<dbReference type="PANTHER" id="PTHR24189">
    <property type="entry name" value="MYOTROPHIN"/>
    <property type="match status" value="1"/>
</dbReference>
<dbReference type="EMBL" id="MU856079">
    <property type="protein sequence ID" value="KAK3897747.1"/>
    <property type="molecule type" value="Genomic_DNA"/>
</dbReference>
<dbReference type="AlphaFoldDB" id="A0AAN6MCC6"/>
<dbReference type="SUPFAM" id="SSF48403">
    <property type="entry name" value="Ankyrin repeat"/>
    <property type="match status" value="1"/>
</dbReference>
<gene>
    <name evidence="3" type="ORF">C8A05DRAFT_19547</name>
</gene>
<dbReference type="Gene3D" id="1.25.40.20">
    <property type="entry name" value="Ankyrin repeat-containing domain"/>
    <property type="match status" value="2"/>
</dbReference>
<dbReference type="PANTHER" id="PTHR24189:SF50">
    <property type="entry name" value="ANKYRIN REPEAT AND SOCS BOX PROTEIN 2"/>
    <property type="match status" value="1"/>
</dbReference>
<evidence type="ECO:0000313" key="4">
    <source>
        <dbReference type="Proteomes" id="UP001303889"/>
    </source>
</evidence>
<dbReference type="InterPro" id="IPR036770">
    <property type="entry name" value="Ankyrin_rpt-contain_sf"/>
</dbReference>
<organism evidence="3 4">
    <name type="scientific">Staphylotrichum tortipilum</name>
    <dbReference type="NCBI Taxonomy" id="2831512"/>
    <lineage>
        <taxon>Eukaryota</taxon>
        <taxon>Fungi</taxon>
        <taxon>Dikarya</taxon>
        <taxon>Ascomycota</taxon>
        <taxon>Pezizomycotina</taxon>
        <taxon>Sordariomycetes</taxon>
        <taxon>Sordariomycetidae</taxon>
        <taxon>Sordariales</taxon>
        <taxon>Chaetomiaceae</taxon>
        <taxon>Staphylotrichum</taxon>
    </lineage>
</organism>
<sequence length="604" mass="66360">MASPLELLPQELLDKITGFLDLIDVAQLGECSDLLCPRLLPAMRGTALRHACNLDLPRVARWAVQSGVNPSTVSISKTPRVRRHRHYEAGGAYSPSPSGDRLVSVLSLHLAAKRGNARVFACLLRLGARVDGCKLTARQGWALVNSICAPPQSDFAFPFLQAGLGSQLSPGLRDELLFGLLRTGTVGYLVRRVLALGADPNFLHRRRKWLTLSPLAATALQGDAIVSRLLLDRGVQMNGPRLDRVVKLPLHIPLYAVAYAGAAKDEADIVDRLQLCIDAGADVNHRAAVAIRGLPCYRHDHFLYTTPFLFYLNSIKSWKPEAASRHEAIIHWFKKNGASILPEPVPEVPTSITEKGSKQINPPSPVQLLLDKWGVEQCATPSFLDILKLLISLGGLPPQITGTLLAKYDFPSDAHLPDAVLSAWTSLITSLPQHPTLDLNLTLWEYIVAKGTASSETDSTPIGALSYPTIDALLAAGADINWLPPDDMHNNITAGRTALLELCAAYHDLEYNHWGSWEHLAVHHRDGGRLAVQRKELVQFLLGRGADPGVRWQGKTAVQVLEDGGWWWWLSSWDKKVGRELLGGIAKMMKERERALRREGALRG</sequence>
<protein>
    <submittedName>
        <fullName evidence="3">Uncharacterized protein</fullName>
    </submittedName>
</protein>
<reference evidence="3" key="1">
    <citation type="journal article" date="2023" name="Mol. Phylogenet. Evol.">
        <title>Genome-scale phylogeny and comparative genomics of the fungal order Sordariales.</title>
        <authorList>
            <person name="Hensen N."/>
            <person name="Bonometti L."/>
            <person name="Westerberg I."/>
            <person name="Brannstrom I.O."/>
            <person name="Guillou S."/>
            <person name="Cros-Aarteil S."/>
            <person name="Calhoun S."/>
            <person name="Haridas S."/>
            <person name="Kuo A."/>
            <person name="Mondo S."/>
            <person name="Pangilinan J."/>
            <person name="Riley R."/>
            <person name="LaButti K."/>
            <person name="Andreopoulos B."/>
            <person name="Lipzen A."/>
            <person name="Chen C."/>
            <person name="Yan M."/>
            <person name="Daum C."/>
            <person name="Ng V."/>
            <person name="Clum A."/>
            <person name="Steindorff A."/>
            <person name="Ohm R.A."/>
            <person name="Martin F."/>
            <person name="Silar P."/>
            <person name="Natvig D.O."/>
            <person name="Lalanne C."/>
            <person name="Gautier V."/>
            <person name="Ament-Velasquez S.L."/>
            <person name="Kruys A."/>
            <person name="Hutchinson M.I."/>
            <person name="Powell A.J."/>
            <person name="Barry K."/>
            <person name="Miller A.N."/>
            <person name="Grigoriev I.V."/>
            <person name="Debuchy R."/>
            <person name="Gladieux P."/>
            <person name="Hiltunen Thoren M."/>
            <person name="Johannesson H."/>
        </authorList>
    </citation>
    <scope>NUCLEOTIDE SEQUENCE</scope>
    <source>
        <strain evidence="3">CBS 103.79</strain>
    </source>
</reference>
<proteinExistence type="predicted"/>
<evidence type="ECO:0000256" key="1">
    <source>
        <dbReference type="ARBA" id="ARBA00022737"/>
    </source>
</evidence>
<name>A0AAN6MCC6_9PEZI</name>
<dbReference type="InterPro" id="IPR050745">
    <property type="entry name" value="Multifunctional_regulatory"/>
</dbReference>
<dbReference type="Proteomes" id="UP001303889">
    <property type="component" value="Unassembled WGS sequence"/>
</dbReference>
<accession>A0AAN6MCC6</accession>
<reference evidence="3" key="2">
    <citation type="submission" date="2023-05" db="EMBL/GenBank/DDBJ databases">
        <authorList>
            <consortium name="Lawrence Berkeley National Laboratory"/>
            <person name="Steindorff A."/>
            <person name="Hensen N."/>
            <person name="Bonometti L."/>
            <person name="Westerberg I."/>
            <person name="Brannstrom I.O."/>
            <person name="Guillou S."/>
            <person name="Cros-Aarteil S."/>
            <person name="Calhoun S."/>
            <person name="Haridas S."/>
            <person name="Kuo A."/>
            <person name="Mondo S."/>
            <person name="Pangilinan J."/>
            <person name="Riley R."/>
            <person name="Labutti K."/>
            <person name="Andreopoulos B."/>
            <person name="Lipzen A."/>
            <person name="Chen C."/>
            <person name="Yanf M."/>
            <person name="Daum C."/>
            <person name="Ng V."/>
            <person name="Clum A."/>
            <person name="Ohm R."/>
            <person name="Martin F."/>
            <person name="Silar P."/>
            <person name="Natvig D."/>
            <person name="Lalanne C."/>
            <person name="Gautier V."/>
            <person name="Ament-Velasquez S.L."/>
            <person name="Kruys A."/>
            <person name="Hutchinson M.I."/>
            <person name="Powell A.J."/>
            <person name="Barry K."/>
            <person name="Miller A.N."/>
            <person name="Grigoriev I.V."/>
            <person name="Debuchy R."/>
            <person name="Gladieux P."/>
            <person name="Thoren M.H."/>
            <person name="Johannesson H."/>
        </authorList>
    </citation>
    <scope>NUCLEOTIDE SEQUENCE</scope>
    <source>
        <strain evidence="3">CBS 103.79</strain>
    </source>
</reference>
<evidence type="ECO:0000256" key="2">
    <source>
        <dbReference type="ARBA" id="ARBA00023043"/>
    </source>
</evidence>
<keyword evidence="1" id="KW-0677">Repeat</keyword>